<comment type="caution">
    <text evidence="2">The sequence shown here is derived from an EMBL/GenBank/DDBJ whole genome shotgun (WGS) entry which is preliminary data.</text>
</comment>
<keyword evidence="1" id="KW-1133">Transmembrane helix</keyword>
<evidence type="ECO:0000313" key="2">
    <source>
        <dbReference type="EMBL" id="PAP78182.1"/>
    </source>
</evidence>
<evidence type="ECO:0008006" key="4">
    <source>
        <dbReference type="Google" id="ProtNLM"/>
    </source>
</evidence>
<keyword evidence="1" id="KW-0812">Transmembrane</keyword>
<name>A0A271J3V4_9BACT</name>
<dbReference type="RefSeq" id="WP_095511862.1">
    <property type="nucleotide sequence ID" value="NZ_MQWD01000001.1"/>
</dbReference>
<keyword evidence="1" id="KW-0472">Membrane</keyword>
<protein>
    <recommendedName>
        <fullName evidence="4">DUF304 domain-containing protein</fullName>
    </recommendedName>
</protein>
<evidence type="ECO:0000256" key="1">
    <source>
        <dbReference type="SAM" id="Phobius"/>
    </source>
</evidence>
<reference evidence="2 3" key="1">
    <citation type="submission" date="2016-11" db="EMBL/GenBank/DDBJ databases">
        <title>Study of marine rhodopsin-containing bacteria.</title>
        <authorList>
            <person name="Yoshizawa S."/>
            <person name="Kumagai Y."/>
            <person name="Kogure K."/>
        </authorList>
    </citation>
    <scope>NUCLEOTIDE SEQUENCE [LARGE SCALE GENOMIC DNA]</scope>
    <source>
        <strain evidence="2 3">SAORIC-28</strain>
    </source>
</reference>
<dbReference type="EMBL" id="MQWD01000001">
    <property type="protein sequence ID" value="PAP78182.1"/>
    <property type="molecule type" value="Genomic_DNA"/>
</dbReference>
<dbReference type="AlphaFoldDB" id="A0A271J3V4"/>
<feature type="transmembrane region" description="Helical" evidence="1">
    <location>
        <begin position="24"/>
        <end position="45"/>
    </location>
</feature>
<gene>
    <name evidence="2" type="ORF">BSZ37_17955</name>
</gene>
<evidence type="ECO:0000313" key="3">
    <source>
        <dbReference type="Proteomes" id="UP000216339"/>
    </source>
</evidence>
<accession>A0A271J3V4</accession>
<dbReference type="OrthoDB" id="9854821at2"/>
<keyword evidence="3" id="KW-1185">Reference proteome</keyword>
<feature type="transmembrane region" description="Helical" evidence="1">
    <location>
        <begin position="51"/>
        <end position="73"/>
    </location>
</feature>
<dbReference type="Proteomes" id="UP000216339">
    <property type="component" value="Unassembled WGS sequence"/>
</dbReference>
<proteinExistence type="predicted"/>
<sequence length="187" mass="20389">MSTWSQVFDDDRVLEEARGKARRCVVVFALVAGALVSAAPLAALWEITDAASVAIFCGTLLALCAAVAMVTLAREYRRLWRIELSVRRFVGHDAAGRRRVVAWAKVVRLDVLDDGLVVTGRDEAGHGTQLTVSARMPNYTALAHRAVEYAEAHGRMICIDGTPVSDLDLVALFPTLCETIKRAPSRL</sequence>
<organism evidence="2 3">
    <name type="scientific">Rubrivirga marina</name>
    <dbReference type="NCBI Taxonomy" id="1196024"/>
    <lineage>
        <taxon>Bacteria</taxon>
        <taxon>Pseudomonadati</taxon>
        <taxon>Rhodothermota</taxon>
        <taxon>Rhodothermia</taxon>
        <taxon>Rhodothermales</taxon>
        <taxon>Rubricoccaceae</taxon>
        <taxon>Rubrivirga</taxon>
    </lineage>
</organism>